<dbReference type="InterPro" id="IPR001932">
    <property type="entry name" value="PPM-type_phosphatase-like_dom"/>
</dbReference>
<evidence type="ECO:0000256" key="2">
    <source>
        <dbReference type="SAM" id="Phobius"/>
    </source>
</evidence>
<dbReference type="InterPro" id="IPR015655">
    <property type="entry name" value="PP2C"/>
</dbReference>
<dbReference type="SMART" id="SM00332">
    <property type="entry name" value="PP2Cc"/>
    <property type="match status" value="1"/>
</dbReference>
<proteinExistence type="predicted"/>
<dbReference type="Pfam" id="PF13672">
    <property type="entry name" value="PP2C_2"/>
    <property type="match status" value="1"/>
</dbReference>
<comment type="caution">
    <text evidence="4">The sequence shown here is derived from an EMBL/GenBank/DDBJ whole genome shotgun (WGS) entry which is preliminary data.</text>
</comment>
<dbReference type="SMART" id="SM00331">
    <property type="entry name" value="PP2C_SIG"/>
    <property type="match status" value="1"/>
</dbReference>
<keyword evidence="2" id="KW-0472">Membrane</keyword>
<dbReference type="InterPro" id="IPR036457">
    <property type="entry name" value="PPM-type-like_dom_sf"/>
</dbReference>
<keyword evidence="4" id="KW-0378">Hydrolase</keyword>
<feature type="domain" description="PPM-type phosphatase" evidence="3">
    <location>
        <begin position="6"/>
        <end position="235"/>
    </location>
</feature>
<evidence type="ECO:0000313" key="5">
    <source>
        <dbReference type="Proteomes" id="UP001519305"/>
    </source>
</evidence>
<dbReference type="GO" id="GO:0004722">
    <property type="term" value="F:protein serine/threonine phosphatase activity"/>
    <property type="evidence" value="ECO:0007669"/>
    <property type="project" value="UniProtKB-EC"/>
</dbReference>
<dbReference type="EMBL" id="JAGINY010000001">
    <property type="protein sequence ID" value="MBP2331351.1"/>
    <property type="molecule type" value="Genomic_DNA"/>
</dbReference>
<keyword evidence="2" id="KW-0812">Transmembrane</keyword>
<gene>
    <name evidence="4" type="ORF">JOF33_000050</name>
</gene>
<accession>A0ABS4U3Y4</accession>
<dbReference type="Gene3D" id="3.60.40.10">
    <property type="entry name" value="PPM-type phosphatase domain"/>
    <property type="match status" value="1"/>
</dbReference>
<dbReference type="SUPFAM" id="SSF81606">
    <property type="entry name" value="PP2C-like"/>
    <property type="match status" value="1"/>
</dbReference>
<dbReference type="Proteomes" id="UP001519305">
    <property type="component" value="Unassembled WGS sequence"/>
</dbReference>
<dbReference type="RefSeq" id="WP_209651513.1">
    <property type="nucleotide sequence ID" value="NZ_CP047357.1"/>
</dbReference>
<keyword evidence="5" id="KW-1185">Reference proteome</keyword>
<sequence>MNYSLDYVAISDRGLVRQNNEDSAYAGPRLLALADGMGGHAAGEVASQLMIAQVSKLDADQPDADLLDALALACAEGNSSIAEEIDANPATEGMGTTLTALLFDGERVGLCHVGDSRGYLLRDGELTQITRDDTYVQSLVDEGSLTAEEASMHPQRSLILKALTGRPVEPTLKYREVRRGDRYLLCSDGLSDPVSRETIAEALAEGTPKEAANRLIELALRSGGPDNITIVIADVVAASADTPSEPALAGALGAIDSEAPRPNTSAGRAAAMRPPAEQERAVTTDPVDDPPKQRGRWLVATFVVLALVASAAVGLWGWRKNNSMYHLAVEDGVIQVMHGVPGSVLGFSLHSHHQYICLSDDNAVTLPDPESDRGDLDCHLMTPEDLSPSARSQLDGLPADSYDEIRGQVGRLAEQALPVCLTVAPGDEADPADGTTTPGAPGAEAPEGDNADGADGEDPGTGSEPGVNCREVQR</sequence>
<reference evidence="4 5" key="1">
    <citation type="submission" date="2021-03" db="EMBL/GenBank/DDBJ databases">
        <title>Sequencing the genomes of 1000 actinobacteria strains.</title>
        <authorList>
            <person name="Klenk H.-P."/>
        </authorList>
    </citation>
    <scope>NUCLEOTIDE SEQUENCE [LARGE SCALE GENOMIC DNA]</scope>
    <source>
        <strain evidence="4 5">DSM 44506</strain>
    </source>
</reference>
<organism evidence="4 5">
    <name type="scientific">Corynebacterium freneyi</name>
    <dbReference type="NCBI Taxonomy" id="134034"/>
    <lineage>
        <taxon>Bacteria</taxon>
        <taxon>Bacillati</taxon>
        <taxon>Actinomycetota</taxon>
        <taxon>Actinomycetes</taxon>
        <taxon>Mycobacteriales</taxon>
        <taxon>Corynebacteriaceae</taxon>
        <taxon>Corynebacterium</taxon>
    </lineage>
</organism>
<feature type="region of interest" description="Disordered" evidence="1">
    <location>
        <begin position="252"/>
        <end position="291"/>
    </location>
</feature>
<evidence type="ECO:0000259" key="3">
    <source>
        <dbReference type="PROSITE" id="PS51746"/>
    </source>
</evidence>
<name>A0ABS4U3Y4_9CORY</name>
<dbReference type="CDD" id="cd00143">
    <property type="entry name" value="PP2Cc"/>
    <property type="match status" value="1"/>
</dbReference>
<dbReference type="EC" id="3.1.3.16" evidence="4"/>
<dbReference type="PANTHER" id="PTHR47992">
    <property type="entry name" value="PROTEIN PHOSPHATASE"/>
    <property type="match status" value="1"/>
</dbReference>
<protein>
    <submittedName>
        <fullName evidence="4">Protein phosphatase</fullName>
        <ecNumber evidence="4">3.1.3.16</ecNumber>
    </submittedName>
</protein>
<keyword evidence="2" id="KW-1133">Transmembrane helix</keyword>
<evidence type="ECO:0000256" key="1">
    <source>
        <dbReference type="SAM" id="MobiDB-lite"/>
    </source>
</evidence>
<feature type="region of interest" description="Disordered" evidence="1">
    <location>
        <begin position="423"/>
        <end position="474"/>
    </location>
</feature>
<feature type="compositionally biased region" description="Acidic residues" evidence="1">
    <location>
        <begin position="446"/>
        <end position="458"/>
    </location>
</feature>
<feature type="transmembrane region" description="Helical" evidence="2">
    <location>
        <begin position="297"/>
        <end position="318"/>
    </location>
</feature>
<dbReference type="PROSITE" id="PS51746">
    <property type="entry name" value="PPM_2"/>
    <property type="match status" value="1"/>
</dbReference>
<evidence type="ECO:0000313" key="4">
    <source>
        <dbReference type="EMBL" id="MBP2331351.1"/>
    </source>
</evidence>